<feature type="region of interest" description="Disordered" evidence="4">
    <location>
        <begin position="1"/>
        <end position="38"/>
    </location>
</feature>
<evidence type="ECO:0000256" key="3">
    <source>
        <dbReference type="PROSITE-ProRule" id="PRU00339"/>
    </source>
</evidence>
<organism evidence="6 7">
    <name type="scientific">Salinactinospora qingdaonensis</name>
    <dbReference type="NCBI Taxonomy" id="702744"/>
    <lineage>
        <taxon>Bacteria</taxon>
        <taxon>Bacillati</taxon>
        <taxon>Actinomycetota</taxon>
        <taxon>Actinomycetes</taxon>
        <taxon>Streptosporangiales</taxon>
        <taxon>Nocardiopsidaceae</taxon>
        <taxon>Salinactinospora</taxon>
    </lineage>
</organism>
<dbReference type="Gene3D" id="1.25.40.10">
    <property type="entry name" value="Tetratricopeptide repeat domain"/>
    <property type="match status" value="2"/>
</dbReference>
<keyword evidence="7" id="KW-1185">Reference proteome</keyword>
<gene>
    <name evidence="6" type="ORF">GCM10022402_25900</name>
</gene>
<dbReference type="SUPFAM" id="SSF48452">
    <property type="entry name" value="TPR-like"/>
    <property type="match status" value="1"/>
</dbReference>
<dbReference type="RefSeq" id="WP_344971355.1">
    <property type="nucleotide sequence ID" value="NZ_BAABDD010000010.1"/>
</dbReference>
<feature type="domain" description="Thioredoxin" evidence="5">
    <location>
        <begin position="43"/>
        <end position="142"/>
    </location>
</feature>
<name>A0ABP7FQB7_9ACTN</name>
<sequence length="314" mass="33917">MQPSDFSTNSAVDLGARKAALEREAKRQAEQSSGQANPYAIDISEENFQNEVLERSMQLPVVLVVLANWSEQAKQVEAALDRLAVAAGGQWALAKVDSEATPQIAQALRASTVPMVAMVIGGQVVPGPAGAATQEQLRDWLSQVFEGLRSQGVLPENYSGLGPAEEEPQQQEPQQQAQSQADSEAAEAIQRGDFEAAEAAFTKALEADPDDENAKLGLAQVRLIGRIRDLDVDAVRAAAAENPQDVDAQIKVADIDMYGGKFEDAFDRLIGTVRRTSDEERDKARRHLLSLFEVLPGGDPRVAKARRSLTSALF</sequence>
<dbReference type="PANTHER" id="PTHR45663">
    <property type="entry name" value="GEO12009P1"/>
    <property type="match status" value="1"/>
</dbReference>
<feature type="compositionally biased region" description="Basic and acidic residues" evidence="4">
    <location>
        <begin position="15"/>
        <end position="29"/>
    </location>
</feature>
<protein>
    <submittedName>
        <fullName evidence="6">Tetratricopeptide repeat protein</fullName>
    </submittedName>
</protein>
<keyword evidence="3" id="KW-0802">TPR repeat</keyword>
<dbReference type="Pfam" id="PF14561">
    <property type="entry name" value="TPR_20"/>
    <property type="match status" value="1"/>
</dbReference>
<reference evidence="7" key="1">
    <citation type="journal article" date="2019" name="Int. J. Syst. Evol. Microbiol.">
        <title>The Global Catalogue of Microorganisms (GCM) 10K type strain sequencing project: providing services to taxonomists for standard genome sequencing and annotation.</title>
        <authorList>
            <consortium name="The Broad Institute Genomics Platform"/>
            <consortium name="The Broad Institute Genome Sequencing Center for Infectious Disease"/>
            <person name="Wu L."/>
            <person name="Ma J."/>
        </authorList>
    </citation>
    <scope>NUCLEOTIDE SEQUENCE [LARGE SCALE GENOMIC DNA]</scope>
    <source>
        <strain evidence="7">JCM 17137</strain>
    </source>
</reference>
<dbReference type="InterPro" id="IPR013766">
    <property type="entry name" value="Thioredoxin_domain"/>
</dbReference>
<dbReference type="SUPFAM" id="SSF52833">
    <property type="entry name" value="Thioredoxin-like"/>
    <property type="match status" value="1"/>
</dbReference>
<evidence type="ECO:0000256" key="1">
    <source>
        <dbReference type="ARBA" id="ARBA00008987"/>
    </source>
</evidence>
<keyword evidence="2" id="KW-0676">Redox-active center</keyword>
<dbReference type="CDD" id="cd02956">
    <property type="entry name" value="ybbN"/>
    <property type="match status" value="1"/>
</dbReference>
<dbReference type="EMBL" id="BAABDD010000010">
    <property type="protein sequence ID" value="GAA3745079.1"/>
    <property type="molecule type" value="Genomic_DNA"/>
</dbReference>
<feature type="region of interest" description="Disordered" evidence="4">
    <location>
        <begin position="156"/>
        <end position="187"/>
    </location>
</feature>
<dbReference type="Gene3D" id="3.40.30.10">
    <property type="entry name" value="Glutaredoxin"/>
    <property type="match status" value="1"/>
</dbReference>
<dbReference type="Proteomes" id="UP001500908">
    <property type="component" value="Unassembled WGS sequence"/>
</dbReference>
<accession>A0ABP7FQB7</accession>
<dbReference type="PROSITE" id="PS50005">
    <property type="entry name" value="TPR"/>
    <property type="match status" value="1"/>
</dbReference>
<dbReference type="InterPro" id="IPR011990">
    <property type="entry name" value="TPR-like_helical_dom_sf"/>
</dbReference>
<feature type="compositionally biased region" description="Polar residues" evidence="4">
    <location>
        <begin position="1"/>
        <end position="11"/>
    </location>
</feature>
<comment type="similarity">
    <text evidence="1">Belongs to the thioredoxin family.</text>
</comment>
<dbReference type="PANTHER" id="PTHR45663:SF11">
    <property type="entry name" value="GEO12009P1"/>
    <property type="match status" value="1"/>
</dbReference>
<dbReference type="InterPro" id="IPR019734">
    <property type="entry name" value="TPR_rpt"/>
</dbReference>
<proteinExistence type="inferred from homology"/>
<feature type="repeat" description="TPR" evidence="3">
    <location>
        <begin position="178"/>
        <end position="211"/>
    </location>
</feature>
<dbReference type="Pfam" id="PF00085">
    <property type="entry name" value="Thioredoxin"/>
    <property type="match status" value="1"/>
</dbReference>
<dbReference type="Pfam" id="PF14559">
    <property type="entry name" value="TPR_19"/>
    <property type="match status" value="1"/>
</dbReference>
<evidence type="ECO:0000259" key="5">
    <source>
        <dbReference type="Pfam" id="PF00085"/>
    </source>
</evidence>
<feature type="compositionally biased region" description="Low complexity" evidence="4">
    <location>
        <begin position="170"/>
        <end position="187"/>
    </location>
</feature>
<evidence type="ECO:0000256" key="2">
    <source>
        <dbReference type="ARBA" id="ARBA00023284"/>
    </source>
</evidence>
<evidence type="ECO:0000313" key="7">
    <source>
        <dbReference type="Proteomes" id="UP001500908"/>
    </source>
</evidence>
<evidence type="ECO:0000256" key="4">
    <source>
        <dbReference type="SAM" id="MobiDB-lite"/>
    </source>
</evidence>
<comment type="caution">
    <text evidence="6">The sequence shown here is derived from an EMBL/GenBank/DDBJ whole genome shotgun (WGS) entry which is preliminary data.</text>
</comment>
<evidence type="ECO:0000313" key="6">
    <source>
        <dbReference type="EMBL" id="GAA3745079.1"/>
    </source>
</evidence>
<dbReference type="InterPro" id="IPR036249">
    <property type="entry name" value="Thioredoxin-like_sf"/>
</dbReference>